<dbReference type="InterPro" id="IPR050596">
    <property type="entry name" value="AspAT/PAT-like"/>
</dbReference>
<dbReference type="PRINTS" id="PR00753">
    <property type="entry name" value="ACCSYNTHASE"/>
</dbReference>
<dbReference type="AlphaFoldDB" id="A0A1F5AD20"/>
<reference evidence="8 9" key="1">
    <citation type="journal article" date="2016" name="Nat. Commun.">
        <title>Thousands of microbial genomes shed light on interconnected biogeochemical processes in an aquifer system.</title>
        <authorList>
            <person name="Anantharaman K."/>
            <person name="Brown C.T."/>
            <person name="Hug L.A."/>
            <person name="Sharon I."/>
            <person name="Castelle C.J."/>
            <person name="Probst A.J."/>
            <person name="Thomas B.C."/>
            <person name="Singh A."/>
            <person name="Wilkins M.J."/>
            <person name="Karaoz U."/>
            <person name="Brodie E.L."/>
            <person name="Williams K.H."/>
            <person name="Hubbard S.S."/>
            <person name="Banfield J.F."/>
        </authorList>
    </citation>
    <scope>NUCLEOTIDE SEQUENCE [LARGE SCALE GENOMIC DNA]</scope>
</reference>
<dbReference type="InterPro" id="IPR004839">
    <property type="entry name" value="Aminotransferase_I/II_large"/>
</dbReference>
<dbReference type="GO" id="GO:0008483">
    <property type="term" value="F:transaminase activity"/>
    <property type="evidence" value="ECO:0007669"/>
    <property type="project" value="UniProtKB-KW"/>
</dbReference>
<feature type="domain" description="Aminotransferase class I/classII large" evidence="7">
    <location>
        <begin position="30"/>
        <end position="391"/>
    </location>
</feature>
<evidence type="ECO:0000256" key="4">
    <source>
        <dbReference type="ARBA" id="ARBA00022679"/>
    </source>
</evidence>
<dbReference type="Pfam" id="PF00155">
    <property type="entry name" value="Aminotran_1_2"/>
    <property type="match status" value="1"/>
</dbReference>
<dbReference type="GO" id="GO:0030170">
    <property type="term" value="F:pyridoxal phosphate binding"/>
    <property type="evidence" value="ECO:0007669"/>
    <property type="project" value="InterPro"/>
</dbReference>
<evidence type="ECO:0000259" key="7">
    <source>
        <dbReference type="Pfam" id="PF00155"/>
    </source>
</evidence>
<proteinExistence type="inferred from homology"/>
<dbReference type="EC" id="2.6.1.-" evidence="6"/>
<accession>A0A1F5AD20</accession>
<comment type="caution">
    <text evidence="8">The sequence shown here is derived from an EMBL/GenBank/DDBJ whole genome shotgun (WGS) entry which is preliminary data.</text>
</comment>
<evidence type="ECO:0000256" key="6">
    <source>
        <dbReference type="RuleBase" id="RU000481"/>
    </source>
</evidence>
<protein>
    <recommendedName>
        <fullName evidence="6">Aminotransferase</fullName>
        <ecNumber evidence="6">2.6.1.-</ecNumber>
    </recommendedName>
</protein>
<dbReference type="Proteomes" id="UP000177701">
    <property type="component" value="Unassembled WGS sequence"/>
</dbReference>
<name>A0A1F5AD20_9BACT</name>
<dbReference type="EMBL" id="MEYH01000048">
    <property type="protein sequence ID" value="OGD15757.1"/>
    <property type="molecule type" value="Genomic_DNA"/>
</dbReference>
<organism evidence="8 9">
    <name type="scientific">Candidatus Sediminicultor quintus</name>
    <dbReference type="NCBI Taxonomy" id="1797291"/>
    <lineage>
        <taxon>Bacteria</taxon>
        <taxon>Pseudomonadati</taxon>
        <taxon>Atribacterota</taxon>
        <taxon>Candidatus Phoenicimicrobiia</taxon>
        <taxon>Candidatus Pheonicimicrobiales</taxon>
        <taxon>Candidatus Phoenicimicrobiaceae</taxon>
        <taxon>Candidatus Sediminicultor</taxon>
    </lineage>
</organism>
<keyword evidence="5" id="KW-0663">Pyridoxal phosphate</keyword>
<dbReference type="InterPro" id="IPR015422">
    <property type="entry name" value="PyrdxlP-dep_Trfase_small"/>
</dbReference>
<comment type="cofactor">
    <cofactor evidence="1 6">
        <name>pyridoxal 5'-phosphate</name>
        <dbReference type="ChEBI" id="CHEBI:597326"/>
    </cofactor>
</comment>
<dbReference type="GO" id="GO:0006520">
    <property type="term" value="P:amino acid metabolic process"/>
    <property type="evidence" value="ECO:0007669"/>
    <property type="project" value="InterPro"/>
</dbReference>
<dbReference type="Gene3D" id="3.40.640.10">
    <property type="entry name" value="Type I PLP-dependent aspartate aminotransferase-like (Major domain)"/>
    <property type="match status" value="1"/>
</dbReference>
<evidence type="ECO:0000256" key="5">
    <source>
        <dbReference type="ARBA" id="ARBA00022898"/>
    </source>
</evidence>
<dbReference type="PANTHER" id="PTHR46383">
    <property type="entry name" value="ASPARTATE AMINOTRANSFERASE"/>
    <property type="match status" value="1"/>
</dbReference>
<evidence type="ECO:0000313" key="8">
    <source>
        <dbReference type="EMBL" id="OGD15757.1"/>
    </source>
</evidence>
<gene>
    <name evidence="8" type="ORF">A2V47_01185</name>
</gene>
<dbReference type="PANTHER" id="PTHR46383:SF1">
    <property type="entry name" value="ASPARTATE AMINOTRANSFERASE"/>
    <property type="match status" value="1"/>
</dbReference>
<dbReference type="InterPro" id="IPR015421">
    <property type="entry name" value="PyrdxlP-dep_Trfase_major"/>
</dbReference>
<dbReference type="InterPro" id="IPR015424">
    <property type="entry name" value="PyrdxlP-dep_Trfase"/>
</dbReference>
<comment type="similarity">
    <text evidence="2 6">Belongs to the class-I pyridoxal-phosphate-dependent aminotransferase family.</text>
</comment>
<dbReference type="STRING" id="1797291.A2V47_01185"/>
<evidence type="ECO:0000256" key="2">
    <source>
        <dbReference type="ARBA" id="ARBA00007441"/>
    </source>
</evidence>
<evidence type="ECO:0000256" key="3">
    <source>
        <dbReference type="ARBA" id="ARBA00022576"/>
    </source>
</evidence>
<dbReference type="PROSITE" id="PS00105">
    <property type="entry name" value="AA_TRANSFER_CLASS_1"/>
    <property type="match status" value="1"/>
</dbReference>
<keyword evidence="3 6" id="KW-0032">Aminotransferase</keyword>
<evidence type="ECO:0000256" key="1">
    <source>
        <dbReference type="ARBA" id="ARBA00001933"/>
    </source>
</evidence>
<dbReference type="Gene3D" id="3.90.1150.10">
    <property type="entry name" value="Aspartate Aminotransferase, domain 1"/>
    <property type="match status" value="1"/>
</dbReference>
<keyword evidence="4 6" id="KW-0808">Transferase</keyword>
<dbReference type="SUPFAM" id="SSF53383">
    <property type="entry name" value="PLP-dependent transferases"/>
    <property type="match status" value="1"/>
</dbReference>
<dbReference type="InterPro" id="IPR004838">
    <property type="entry name" value="NHTrfase_class1_PyrdxlP-BS"/>
</dbReference>
<dbReference type="CDD" id="cd00609">
    <property type="entry name" value="AAT_like"/>
    <property type="match status" value="1"/>
</dbReference>
<sequence>MTISDRAKSINPSQTLAMTAQALKMKREGKKVISFAAGEPDFDTPENIQEEAISAIKQGFTHYTVNSGIIELKEAIIGKLKKDNKVEYKTAEIIISNGAKQCLFNALLTVCNPEDEVLLPTPCWVSYTEQIKFAEAVPIFINTYQEDAFKLSAAQVEEKISSKTKLLILNSPNNPTGAVYDVEELKKIAKLLVKHDIYCISDEIYEKLVYDNTKHLSIASLSDEIKEKIITINGVSKSYAMTGWRIGYAAGPEDIISGMGKIQEHSTSNPNSIAQKASVEALNGRQDTIEEMRREFEERRKYMVEKLNQIKGISCLKPSGAFYAFPNVSKILEKGFKCNGKRIINSFDLADFILKEAEVAVIPGSAFEAEGYLRLSYAASLEDIKEGLDRIENILK</sequence>
<dbReference type="FunFam" id="3.40.640.10:FF:000033">
    <property type="entry name" value="Aspartate aminotransferase"/>
    <property type="match status" value="1"/>
</dbReference>
<evidence type="ECO:0000313" key="9">
    <source>
        <dbReference type="Proteomes" id="UP000177701"/>
    </source>
</evidence>